<dbReference type="InterPro" id="IPR029066">
    <property type="entry name" value="PLP-binding_barrel"/>
</dbReference>
<gene>
    <name evidence="9" type="primary">alr</name>
    <name evidence="9" type="ORF">EVB00_00405</name>
</gene>
<dbReference type="Proteomes" id="UP000318359">
    <property type="component" value="Unassembled WGS sequence"/>
</dbReference>
<organism evidence="9 10">
    <name type="scientific">SAR86 cluster bacterium</name>
    <dbReference type="NCBI Taxonomy" id="2030880"/>
    <lineage>
        <taxon>Bacteria</taxon>
        <taxon>Pseudomonadati</taxon>
        <taxon>Pseudomonadota</taxon>
        <taxon>Gammaproteobacteria</taxon>
        <taxon>SAR86 cluster</taxon>
    </lineage>
</organism>
<dbReference type="SMART" id="SM01005">
    <property type="entry name" value="Ala_racemase_C"/>
    <property type="match status" value="1"/>
</dbReference>
<feature type="active site" description="Proton acceptor; specific for D-alanine" evidence="5">
    <location>
        <position position="37"/>
    </location>
</feature>
<dbReference type="PROSITE" id="PS00395">
    <property type="entry name" value="ALANINE_RACEMASE"/>
    <property type="match status" value="1"/>
</dbReference>
<comment type="catalytic activity">
    <reaction evidence="1 5">
        <text>L-alanine = D-alanine</text>
        <dbReference type="Rhea" id="RHEA:20249"/>
        <dbReference type="ChEBI" id="CHEBI:57416"/>
        <dbReference type="ChEBI" id="CHEBI:57972"/>
        <dbReference type="EC" id="5.1.1.1"/>
    </reaction>
</comment>
<feature type="modified residue" description="N6-(pyridoxal phosphate)lysine" evidence="5 6">
    <location>
        <position position="37"/>
    </location>
</feature>
<dbReference type="GO" id="GO:0005829">
    <property type="term" value="C:cytosol"/>
    <property type="evidence" value="ECO:0007669"/>
    <property type="project" value="TreeGrafter"/>
</dbReference>
<dbReference type="PANTHER" id="PTHR30511:SF0">
    <property type="entry name" value="ALANINE RACEMASE, CATABOLIC-RELATED"/>
    <property type="match status" value="1"/>
</dbReference>
<dbReference type="InterPro" id="IPR011079">
    <property type="entry name" value="Ala_racemase_C"/>
</dbReference>
<comment type="function">
    <text evidence="5">Catalyzes the interconversion of L-alanine and D-alanine. May also act on other amino acids.</text>
</comment>
<dbReference type="Pfam" id="PF00842">
    <property type="entry name" value="Ala_racemase_C"/>
    <property type="match status" value="1"/>
</dbReference>
<sequence>MREPSAELIVDIGVIRKNILYLKSLLNPETKFMAVLKANAYGHGLKEVTLGIDDIVDGYGLVRIHEALEIRENSSKKILLMQGVYNNQDFDLANKNDLDLVVHNDDQLFILDNPNINIWIKINTGMNRLGFSPKSFSSIYKKHLTKRQFTLMSHLACSDNPLDDLNKKQFNAFDEVSKNVQTNHHKSIGNTGCIINYPNQGFDWVRSGIGIYGGYSADNTLQSAMTFRSKIIEIKDIKKGDRVGYNGRVIASKDMKIAIVYAGYADGYPQSTFDKTKVSINNKEVNIFGQVSMDLISIDISDISNCKIGDWCTLWSSKDSINNHIANNNLISYELMTRITDRVKVSFK</sequence>
<evidence type="ECO:0000256" key="6">
    <source>
        <dbReference type="PIRSR" id="PIRSR600821-50"/>
    </source>
</evidence>
<dbReference type="AlphaFoldDB" id="A0A520MC97"/>
<evidence type="ECO:0000256" key="4">
    <source>
        <dbReference type="ARBA" id="ARBA00023235"/>
    </source>
</evidence>
<evidence type="ECO:0000313" key="10">
    <source>
        <dbReference type="Proteomes" id="UP000318359"/>
    </source>
</evidence>
<dbReference type="SUPFAM" id="SSF50621">
    <property type="entry name" value="Alanine racemase C-terminal domain-like"/>
    <property type="match status" value="1"/>
</dbReference>
<dbReference type="InterPro" id="IPR000821">
    <property type="entry name" value="Ala_racemase"/>
</dbReference>
<feature type="active site" description="Proton acceptor; specific for L-alanine" evidence="5">
    <location>
        <position position="245"/>
    </location>
</feature>
<dbReference type="Gene3D" id="2.40.37.10">
    <property type="entry name" value="Lyase, Ornithine Decarboxylase, Chain A, domain 1"/>
    <property type="match status" value="1"/>
</dbReference>
<proteinExistence type="inferred from homology"/>
<dbReference type="NCBIfam" id="TIGR00492">
    <property type="entry name" value="alr"/>
    <property type="match status" value="1"/>
</dbReference>
<dbReference type="HAMAP" id="MF_01201">
    <property type="entry name" value="Ala_racemase"/>
    <property type="match status" value="1"/>
</dbReference>
<protein>
    <recommendedName>
        <fullName evidence="5">Alanine racemase</fullName>
        <ecNumber evidence="5">5.1.1.1</ecNumber>
    </recommendedName>
</protein>
<dbReference type="UniPathway" id="UPA00042">
    <property type="reaction ID" value="UER00497"/>
</dbReference>
<comment type="cofactor">
    <cofactor evidence="2 5 6">
        <name>pyridoxal 5'-phosphate</name>
        <dbReference type="ChEBI" id="CHEBI:597326"/>
    </cofactor>
</comment>
<evidence type="ECO:0000256" key="1">
    <source>
        <dbReference type="ARBA" id="ARBA00000316"/>
    </source>
</evidence>
<evidence type="ECO:0000256" key="7">
    <source>
        <dbReference type="PIRSR" id="PIRSR600821-52"/>
    </source>
</evidence>
<accession>A0A520MC97</accession>
<evidence type="ECO:0000256" key="2">
    <source>
        <dbReference type="ARBA" id="ARBA00001933"/>
    </source>
</evidence>
<keyword evidence="3 5" id="KW-0663">Pyridoxal phosphate</keyword>
<evidence type="ECO:0000313" key="9">
    <source>
        <dbReference type="EMBL" id="RZO18840.1"/>
    </source>
</evidence>
<evidence type="ECO:0000259" key="8">
    <source>
        <dbReference type="SMART" id="SM01005"/>
    </source>
</evidence>
<dbReference type="GO" id="GO:0008784">
    <property type="term" value="F:alanine racemase activity"/>
    <property type="evidence" value="ECO:0007669"/>
    <property type="project" value="UniProtKB-UniRule"/>
</dbReference>
<dbReference type="SUPFAM" id="SSF51419">
    <property type="entry name" value="PLP-binding barrel"/>
    <property type="match status" value="1"/>
</dbReference>
<dbReference type="EMBL" id="SHBM01000003">
    <property type="protein sequence ID" value="RZO18840.1"/>
    <property type="molecule type" value="Genomic_DNA"/>
</dbReference>
<evidence type="ECO:0000256" key="5">
    <source>
        <dbReference type="HAMAP-Rule" id="MF_01201"/>
    </source>
</evidence>
<dbReference type="FunFam" id="3.20.20.10:FF:000002">
    <property type="entry name" value="Alanine racemase"/>
    <property type="match status" value="1"/>
</dbReference>
<feature type="binding site" evidence="5 7">
    <location>
        <position position="128"/>
    </location>
    <ligand>
        <name>substrate</name>
    </ligand>
</feature>
<dbReference type="Pfam" id="PF01168">
    <property type="entry name" value="Ala_racemase_N"/>
    <property type="match status" value="1"/>
</dbReference>
<reference evidence="9 10" key="1">
    <citation type="submission" date="2019-02" db="EMBL/GenBank/DDBJ databases">
        <title>Prokaryotic population dynamics and viral predation in marine succession experiment using metagenomics: the confinement effect.</title>
        <authorList>
            <person name="Haro-Moreno J.M."/>
            <person name="Rodriguez-Valera F."/>
            <person name="Lopez-Perez M."/>
        </authorList>
    </citation>
    <scope>NUCLEOTIDE SEQUENCE [LARGE SCALE GENOMIC DNA]</scope>
    <source>
        <strain evidence="9">MED-G167</strain>
    </source>
</reference>
<name>A0A520MC97_9GAMM</name>
<dbReference type="GO" id="GO:0030632">
    <property type="term" value="P:D-alanine biosynthetic process"/>
    <property type="evidence" value="ECO:0007669"/>
    <property type="project" value="UniProtKB-UniRule"/>
</dbReference>
<dbReference type="GO" id="GO:0030170">
    <property type="term" value="F:pyridoxal phosphate binding"/>
    <property type="evidence" value="ECO:0007669"/>
    <property type="project" value="UniProtKB-UniRule"/>
</dbReference>
<keyword evidence="4 5" id="KW-0413">Isomerase</keyword>
<dbReference type="PRINTS" id="PR00992">
    <property type="entry name" value="ALARACEMASE"/>
</dbReference>
<dbReference type="Gene3D" id="3.20.20.10">
    <property type="entry name" value="Alanine racemase"/>
    <property type="match status" value="1"/>
</dbReference>
<comment type="similarity">
    <text evidence="5">Belongs to the alanine racemase family.</text>
</comment>
<dbReference type="InterPro" id="IPR020622">
    <property type="entry name" value="Ala_racemase_pyridoxalP-BS"/>
</dbReference>
<comment type="caution">
    <text evidence="9">The sequence shown here is derived from an EMBL/GenBank/DDBJ whole genome shotgun (WGS) entry which is preliminary data.</text>
</comment>
<dbReference type="InterPro" id="IPR001608">
    <property type="entry name" value="Ala_racemase_N"/>
</dbReference>
<dbReference type="EC" id="5.1.1.1" evidence="5"/>
<feature type="binding site" evidence="5 7">
    <location>
        <position position="293"/>
    </location>
    <ligand>
        <name>substrate</name>
    </ligand>
</feature>
<feature type="domain" description="Alanine racemase C-terminal" evidence="8">
    <location>
        <begin position="224"/>
        <end position="348"/>
    </location>
</feature>
<evidence type="ECO:0000256" key="3">
    <source>
        <dbReference type="ARBA" id="ARBA00022898"/>
    </source>
</evidence>
<dbReference type="InterPro" id="IPR009006">
    <property type="entry name" value="Ala_racemase/Decarboxylase_C"/>
</dbReference>
<comment type="pathway">
    <text evidence="5">Amino-acid biosynthesis; D-alanine biosynthesis; D-alanine from L-alanine: step 1/1.</text>
</comment>
<dbReference type="PANTHER" id="PTHR30511">
    <property type="entry name" value="ALANINE RACEMASE"/>
    <property type="match status" value="1"/>
</dbReference>